<evidence type="ECO:0000256" key="5">
    <source>
        <dbReference type="SAM" id="Phobius"/>
    </source>
</evidence>
<comment type="subcellular location">
    <subcellularLocation>
        <location evidence="1">Membrane</location>
        <topology evidence="1">Multi-pass membrane protein</topology>
    </subcellularLocation>
</comment>
<evidence type="ECO:0000256" key="4">
    <source>
        <dbReference type="ARBA" id="ARBA00023136"/>
    </source>
</evidence>
<keyword evidence="2 5" id="KW-0812">Transmembrane</keyword>
<dbReference type="EMBL" id="WTXG01000009">
    <property type="protein sequence ID" value="KAI0303342.1"/>
    <property type="molecule type" value="Genomic_DNA"/>
</dbReference>
<proteinExistence type="predicted"/>
<feature type="transmembrane region" description="Helical" evidence="5">
    <location>
        <begin position="20"/>
        <end position="39"/>
    </location>
</feature>
<sequence length="306" mass="34441">MSTSNSTSDRILQYNYIPTEWISIMYLALFGLSTFAHTVQAFYFRLWWLMPSVIFCGFLELTGWSSRLWSSQNPFLDKPYIMQAVTLVIAPTPLVAANFILLGRIIRRLGPQYSRLTPRRYTIIFVSCDIISLVIQALGGGIASVSTSRSQAQAGSHIALGGTVFQLVAIIAYCALAAEFLFRYTRDRPMRSARVPGEALRGMIDKRLRRMLIAMFIMTDFIVIRTVYRTVEFVDGWDGKVISTQWLFNVFDGAMIVLAMFTLNAFHPGVLLLGSDDLNLYPTSSNVITLRDHLSKNGDSSEERSA</sequence>
<dbReference type="Pfam" id="PF04479">
    <property type="entry name" value="RTA1"/>
    <property type="match status" value="1"/>
</dbReference>
<keyword evidence="4 5" id="KW-0472">Membrane</keyword>
<dbReference type="GO" id="GO:0000324">
    <property type="term" value="C:fungal-type vacuole"/>
    <property type="evidence" value="ECO:0007669"/>
    <property type="project" value="TreeGrafter"/>
</dbReference>
<evidence type="ECO:0000313" key="7">
    <source>
        <dbReference type="Proteomes" id="UP001203297"/>
    </source>
</evidence>
<evidence type="ECO:0000256" key="1">
    <source>
        <dbReference type="ARBA" id="ARBA00004141"/>
    </source>
</evidence>
<evidence type="ECO:0000256" key="3">
    <source>
        <dbReference type="ARBA" id="ARBA00022989"/>
    </source>
</evidence>
<name>A0AAD4QLY5_9AGAM</name>
<dbReference type="PANTHER" id="PTHR31465">
    <property type="entry name" value="PROTEIN RTA1-RELATED"/>
    <property type="match status" value="1"/>
</dbReference>
<gene>
    <name evidence="6" type="ORF">B0F90DRAFT_1362272</name>
</gene>
<feature type="transmembrane region" description="Helical" evidence="5">
    <location>
        <begin position="123"/>
        <end position="146"/>
    </location>
</feature>
<reference evidence="6" key="1">
    <citation type="journal article" date="2022" name="New Phytol.">
        <title>Evolutionary transition to the ectomycorrhizal habit in the genomes of a hyperdiverse lineage of mushroom-forming fungi.</title>
        <authorList>
            <person name="Looney B."/>
            <person name="Miyauchi S."/>
            <person name="Morin E."/>
            <person name="Drula E."/>
            <person name="Courty P.E."/>
            <person name="Kohler A."/>
            <person name="Kuo A."/>
            <person name="LaButti K."/>
            <person name="Pangilinan J."/>
            <person name="Lipzen A."/>
            <person name="Riley R."/>
            <person name="Andreopoulos W."/>
            <person name="He G."/>
            <person name="Johnson J."/>
            <person name="Nolan M."/>
            <person name="Tritt A."/>
            <person name="Barry K.W."/>
            <person name="Grigoriev I.V."/>
            <person name="Nagy L.G."/>
            <person name="Hibbett D."/>
            <person name="Henrissat B."/>
            <person name="Matheny P.B."/>
            <person name="Labbe J."/>
            <person name="Martin F.M."/>
        </authorList>
    </citation>
    <scope>NUCLEOTIDE SEQUENCE</scope>
    <source>
        <strain evidence="6">BPL690</strain>
    </source>
</reference>
<keyword evidence="7" id="KW-1185">Reference proteome</keyword>
<dbReference type="GO" id="GO:0005886">
    <property type="term" value="C:plasma membrane"/>
    <property type="evidence" value="ECO:0007669"/>
    <property type="project" value="TreeGrafter"/>
</dbReference>
<evidence type="ECO:0000313" key="6">
    <source>
        <dbReference type="EMBL" id="KAI0303342.1"/>
    </source>
</evidence>
<dbReference type="InterPro" id="IPR007568">
    <property type="entry name" value="RTA1"/>
</dbReference>
<dbReference type="AlphaFoldDB" id="A0AAD4QLY5"/>
<feature type="transmembrane region" description="Helical" evidence="5">
    <location>
        <begin position="158"/>
        <end position="182"/>
    </location>
</feature>
<evidence type="ECO:0000256" key="2">
    <source>
        <dbReference type="ARBA" id="ARBA00022692"/>
    </source>
</evidence>
<dbReference type="PANTHER" id="PTHR31465:SF9">
    <property type="entry name" value="SPHINGOID LONG-CHAIN BASE TRANSPORTER RSB1"/>
    <property type="match status" value="1"/>
</dbReference>
<comment type="caution">
    <text evidence="6">The sequence shown here is derived from an EMBL/GenBank/DDBJ whole genome shotgun (WGS) entry which is preliminary data.</text>
</comment>
<protein>
    <submittedName>
        <fullName evidence="6">RTA1 like protein-domain-containing protein</fullName>
    </submittedName>
</protein>
<feature type="transmembrane region" description="Helical" evidence="5">
    <location>
        <begin position="211"/>
        <end position="228"/>
    </location>
</feature>
<organism evidence="6 7">
    <name type="scientific">Multifurca ochricompacta</name>
    <dbReference type="NCBI Taxonomy" id="376703"/>
    <lineage>
        <taxon>Eukaryota</taxon>
        <taxon>Fungi</taxon>
        <taxon>Dikarya</taxon>
        <taxon>Basidiomycota</taxon>
        <taxon>Agaricomycotina</taxon>
        <taxon>Agaricomycetes</taxon>
        <taxon>Russulales</taxon>
        <taxon>Russulaceae</taxon>
        <taxon>Multifurca</taxon>
    </lineage>
</organism>
<feature type="transmembrane region" description="Helical" evidence="5">
    <location>
        <begin position="248"/>
        <end position="266"/>
    </location>
</feature>
<dbReference type="Proteomes" id="UP001203297">
    <property type="component" value="Unassembled WGS sequence"/>
</dbReference>
<keyword evidence="3 5" id="KW-1133">Transmembrane helix</keyword>
<feature type="transmembrane region" description="Helical" evidence="5">
    <location>
        <begin position="80"/>
        <end position="102"/>
    </location>
</feature>
<accession>A0AAD4QLY5</accession>